<keyword evidence="1" id="KW-0378">Hydrolase</keyword>
<organism evidence="1 2">
    <name type="scientific">Desulfovibrio porci</name>
    <dbReference type="NCBI Taxonomy" id="2605782"/>
    <lineage>
        <taxon>Bacteria</taxon>
        <taxon>Pseudomonadati</taxon>
        <taxon>Thermodesulfobacteriota</taxon>
        <taxon>Desulfovibrionia</taxon>
        <taxon>Desulfovibrionales</taxon>
        <taxon>Desulfovibrionaceae</taxon>
        <taxon>Desulfovibrio</taxon>
    </lineage>
</organism>
<name>A0A6L5XM62_9BACT</name>
<comment type="caution">
    <text evidence="1">The sequence shown here is derived from an EMBL/GenBank/DDBJ whole genome shotgun (WGS) entry which is preliminary data.</text>
</comment>
<dbReference type="GO" id="GO:0071713">
    <property type="term" value="F:para-aminobenzoyl-glutamate hydrolase activity"/>
    <property type="evidence" value="ECO:0007669"/>
    <property type="project" value="TreeGrafter"/>
</dbReference>
<dbReference type="SUPFAM" id="SSF53187">
    <property type="entry name" value="Zn-dependent exopeptidases"/>
    <property type="match status" value="1"/>
</dbReference>
<dbReference type="PANTHER" id="PTHR30575">
    <property type="entry name" value="PEPTIDASE M20"/>
    <property type="match status" value="1"/>
</dbReference>
<evidence type="ECO:0000313" key="1">
    <source>
        <dbReference type="EMBL" id="MSS28373.1"/>
    </source>
</evidence>
<accession>A0A6L5XM62</accession>
<proteinExistence type="predicted"/>
<dbReference type="AlphaFoldDB" id="A0A6L5XM62"/>
<reference evidence="1 2" key="1">
    <citation type="submission" date="2019-09" db="EMBL/GenBank/DDBJ databases">
        <title>In-depth cultivation of the pig gut microbiome towards novel bacterial diversity and tailored functional studies.</title>
        <authorList>
            <person name="Wylensek D."/>
            <person name="Hitch T.C.A."/>
            <person name="Clavel T."/>
        </authorList>
    </citation>
    <scope>NUCLEOTIDE SEQUENCE [LARGE SCALE GENOMIC DNA]</scope>
    <source>
        <strain evidence="1 2">PG-178-WT-4</strain>
    </source>
</reference>
<evidence type="ECO:0000313" key="2">
    <source>
        <dbReference type="Proteomes" id="UP000477488"/>
    </source>
</evidence>
<sequence>MNMYKKHARAWIEEHARDISDWHQIIWNFAEPAWREYKSSAWYVDQLRRAGFSVEEQSAGMPTAFCAVWENGRGGPTIGAYAEYDATPANSQEQVPYECPRAGLNPYAAGHTDPHSALGMGSFAAVLAVKHVMERHNIPGRLKFFGEPAEKMCGSKPLHAANGYYDDVDAFISFHPSCRLSLCNTVYWDIHCGSSYGRVFTFECKHPETWGEAPERMLMPLQQVVARAPGALDAVCLMYTTSRYTNTSMLPRSGGWYISEAILVGGQATADHLAPRLGQIYYCWRAPTIAMQERIAEVLENNARHVAAITHCEMRGDWVQKNRVGLPNHALARLAYSNLELAGPPQFDEQARDFGRQILRNLGYAAPEDPIMPECSRLHDPREADKALRAGLPSWQQHFMSDDYVEYTWHAPTVRLFIGRCMIERPAEYPRHVMPMWVWNALGGKRECIDPTIYSAARTISYTILDLLTCPDELAEAKREFIERTGGGIGGSKWMKPLMPAGAPAPVHFRWPEYITTQRGAQEWWIPQETR</sequence>
<dbReference type="GO" id="GO:0016805">
    <property type="term" value="F:dipeptidase activity"/>
    <property type="evidence" value="ECO:0007669"/>
    <property type="project" value="TreeGrafter"/>
</dbReference>
<gene>
    <name evidence="1" type="ORF">FYJ44_10080</name>
</gene>
<dbReference type="GO" id="GO:0005737">
    <property type="term" value="C:cytoplasm"/>
    <property type="evidence" value="ECO:0007669"/>
    <property type="project" value="TreeGrafter"/>
</dbReference>
<dbReference type="RefSeq" id="WP_154511712.1">
    <property type="nucleotide sequence ID" value="NZ_VUMH01000010.1"/>
</dbReference>
<dbReference type="EMBL" id="VUMH01000010">
    <property type="protein sequence ID" value="MSS28373.1"/>
    <property type="molecule type" value="Genomic_DNA"/>
</dbReference>
<dbReference type="PANTHER" id="PTHR30575:SF0">
    <property type="entry name" value="XAA-ARG DIPEPTIDASE"/>
    <property type="match status" value="1"/>
</dbReference>
<dbReference type="Gene3D" id="3.40.630.10">
    <property type="entry name" value="Zn peptidases"/>
    <property type="match status" value="1"/>
</dbReference>
<dbReference type="InterPro" id="IPR052030">
    <property type="entry name" value="Peptidase_M20/M20A_hydrolases"/>
</dbReference>
<keyword evidence="2" id="KW-1185">Reference proteome</keyword>
<dbReference type="GO" id="GO:0046657">
    <property type="term" value="P:folic acid catabolic process"/>
    <property type="evidence" value="ECO:0007669"/>
    <property type="project" value="TreeGrafter"/>
</dbReference>
<dbReference type="Proteomes" id="UP000477488">
    <property type="component" value="Unassembled WGS sequence"/>
</dbReference>
<protein>
    <submittedName>
        <fullName evidence="1">Amidohydrolase</fullName>
    </submittedName>
</protein>